<comment type="caution">
    <text evidence="2">The sequence shown here is derived from an EMBL/GenBank/DDBJ whole genome shotgun (WGS) entry which is preliminary data.</text>
</comment>
<evidence type="ECO:0000313" key="3">
    <source>
        <dbReference type="Proteomes" id="UP000241769"/>
    </source>
</evidence>
<reference evidence="2 3" key="1">
    <citation type="journal article" date="2018" name="Genome Biol. Evol.">
        <title>Multiple Roots of Fruiting Body Formation in Amoebozoa.</title>
        <authorList>
            <person name="Hillmann F."/>
            <person name="Forbes G."/>
            <person name="Novohradska S."/>
            <person name="Ferling I."/>
            <person name="Riege K."/>
            <person name="Groth M."/>
            <person name="Westermann M."/>
            <person name="Marz M."/>
            <person name="Spaller T."/>
            <person name="Winckler T."/>
            <person name="Schaap P."/>
            <person name="Glockner G."/>
        </authorList>
    </citation>
    <scope>NUCLEOTIDE SEQUENCE [LARGE SCALE GENOMIC DNA]</scope>
    <source>
        <strain evidence="2 3">Jena</strain>
    </source>
</reference>
<proteinExistence type="predicted"/>
<dbReference type="Proteomes" id="UP000241769">
    <property type="component" value="Unassembled WGS sequence"/>
</dbReference>
<feature type="non-terminal residue" evidence="2">
    <location>
        <position position="1"/>
    </location>
</feature>
<organism evidence="2 3">
    <name type="scientific">Planoprotostelium fungivorum</name>
    <dbReference type="NCBI Taxonomy" id="1890364"/>
    <lineage>
        <taxon>Eukaryota</taxon>
        <taxon>Amoebozoa</taxon>
        <taxon>Evosea</taxon>
        <taxon>Variosea</taxon>
        <taxon>Cavosteliida</taxon>
        <taxon>Cavosteliaceae</taxon>
        <taxon>Planoprotostelium</taxon>
    </lineage>
</organism>
<gene>
    <name evidence="2" type="ORF">PROFUN_16744</name>
</gene>
<evidence type="ECO:0000256" key="1">
    <source>
        <dbReference type="SAM" id="MobiDB-lite"/>
    </source>
</evidence>
<sequence length="223" mass="25506">GEITSSHHQVGPLQINSRTLDSNSTLNSTPEDPFLSHKRTKLSHEVRSHLTSTPTLVLPRAHLLSTHTRFTLRATSALSLLLDRDLALRIARPFLLVYQPGTHNWPYYILRLTETVLEVGQEGMDQLLKSLNLLNLTRSEYRKMSNTSVIKNKNRNEMMEDKTWVSLDDIEKMIRIAYKIIKRALDYWMDGQKISIPLALRVQQAMIAALTGLIEGLWCMVTT</sequence>
<evidence type="ECO:0000313" key="2">
    <source>
        <dbReference type="EMBL" id="PRP73307.1"/>
    </source>
</evidence>
<feature type="region of interest" description="Disordered" evidence="1">
    <location>
        <begin position="1"/>
        <end position="35"/>
    </location>
</feature>
<dbReference type="EMBL" id="MDYQ01000633">
    <property type="protein sequence ID" value="PRP73307.1"/>
    <property type="molecule type" value="Genomic_DNA"/>
</dbReference>
<name>A0A2P6MNM9_9EUKA</name>
<accession>A0A2P6MNM9</accession>
<dbReference type="InParanoid" id="A0A2P6MNM9"/>
<protein>
    <submittedName>
        <fullName evidence="2">Uncharacterized protein</fullName>
    </submittedName>
</protein>
<feature type="compositionally biased region" description="Polar residues" evidence="1">
    <location>
        <begin position="1"/>
        <end position="30"/>
    </location>
</feature>
<keyword evidence="3" id="KW-1185">Reference proteome</keyword>
<dbReference type="AlphaFoldDB" id="A0A2P6MNM9"/>